<name>V6TID1_GIAIN</name>
<keyword evidence="3" id="KW-0064">Aspartyl protease</keyword>
<dbReference type="Proteomes" id="UP000018320">
    <property type="component" value="Unassembled WGS sequence"/>
</dbReference>
<evidence type="ECO:0000256" key="2">
    <source>
        <dbReference type="ARBA" id="ARBA00022670"/>
    </source>
</evidence>
<reference evidence="8" key="1">
    <citation type="submission" date="2012-02" db="EMBL/GenBank/DDBJ databases">
        <title>Genome sequencing of Giardia lamblia Genotypes A2 and B isolates (DH and GS) and comparative analysis with the genomes of Genotypes A1 and E (WB and Pig).</title>
        <authorList>
            <person name="Adam R."/>
            <person name="Dahlstrom E."/>
            <person name="Martens C."/>
            <person name="Bruno D."/>
            <person name="Barbian K."/>
            <person name="Porcella S.F."/>
            <person name="Nash T."/>
        </authorList>
    </citation>
    <scope>NUCLEOTIDE SEQUENCE</scope>
    <source>
        <strain evidence="8">DH</strain>
    </source>
</reference>
<organism evidence="7 8">
    <name type="scientific">Giardia intestinalis</name>
    <name type="common">Giardia lamblia</name>
    <dbReference type="NCBI Taxonomy" id="5741"/>
    <lineage>
        <taxon>Eukaryota</taxon>
        <taxon>Metamonada</taxon>
        <taxon>Diplomonadida</taxon>
        <taxon>Hexamitidae</taxon>
        <taxon>Giardiinae</taxon>
        <taxon>Giardia</taxon>
    </lineage>
</organism>
<dbReference type="SUPFAM" id="SSF50630">
    <property type="entry name" value="Acid proteases"/>
    <property type="match status" value="1"/>
</dbReference>
<evidence type="ECO:0000313" key="8">
    <source>
        <dbReference type="Proteomes" id="UP000018320"/>
    </source>
</evidence>
<dbReference type="VEuPathDB" id="GiardiaDB:GL50803_007718"/>
<feature type="region of interest" description="Disordered" evidence="5">
    <location>
        <begin position="1"/>
        <end position="39"/>
    </location>
</feature>
<evidence type="ECO:0000256" key="1">
    <source>
        <dbReference type="ARBA" id="ARBA00009136"/>
    </source>
</evidence>
<comment type="caution">
    <text evidence="7">The sequence shown here is derived from an EMBL/GenBank/DDBJ whole genome shotgun (WGS) entry which is preliminary data.</text>
</comment>
<dbReference type="Pfam" id="PF09668">
    <property type="entry name" value="Asp_protease"/>
    <property type="match status" value="1"/>
</dbReference>
<dbReference type="AlphaFoldDB" id="V6TID1"/>
<dbReference type="PANTHER" id="PTHR12917:SF1">
    <property type="entry name" value="AT13091P"/>
    <property type="match status" value="1"/>
</dbReference>
<dbReference type="VEuPathDB" id="GiardiaDB:GL50581_729"/>
<evidence type="ECO:0000259" key="6">
    <source>
        <dbReference type="Pfam" id="PF09668"/>
    </source>
</evidence>
<evidence type="ECO:0000256" key="3">
    <source>
        <dbReference type="ARBA" id="ARBA00022750"/>
    </source>
</evidence>
<feature type="compositionally biased region" description="Low complexity" evidence="5">
    <location>
        <begin position="1"/>
        <end position="21"/>
    </location>
</feature>
<accession>V6TID1</accession>
<dbReference type="PANTHER" id="PTHR12917">
    <property type="entry name" value="ASPARTYL PROTEASE DDI-RELATED"/>
    <property type="match status" value="1"/>
</dbReference>
<evidence type="ECO:0000256" key="5">
    <source>
        <dbReference type="SAM" id="MobiDB-lite"/>
    </source>
</evidence>
<feature type="domain" description="Aspartic peptidase DDI1-type" evidence="6">
    <location>
        <begin position="163"/>
        <end position="266"/>
    </location>
</feature>
<keyword evidence="4" id="KW-0378">Hydrolase</keyword>
<dbReference type="Gene3D" id="2.40.70.10">
    <property type="entry name" value="Acid Proteases"/>
    <property type="match status" value="1"/>
</dbReference>
<gene>
    <name evidence="7" type="ORF">DHA2_7718</name>
</gene>
<dbReference type="InterPro" id="IPR019103">
    <property type="entry name" value="Peptidase_aspartic_DDI1-type"/>
</dbReference>
<keyword evidence="2" id="KW-0645">Protease</keyword>
<evidence type="ECO:0000313" key="7">
    <source>
        <dbReference type="EMBL" id="ESU38087.1"/>
    </source>
</evidence>
<reference evidence="7 8" key="2">
    <citation type="journal article" date="2013" name="Genome Biol. Evol.">
        <title>Genome sequencing of Giardia lamblia genotypes A2 and B isolates (DH and GS) and comparative analysis with the genomes of genotypes A1 and E (WB and Pig).</title>
        <authorList>
            <person name="Adam R.D."/>
            <person name="Dahlstrom E.W."/>
            <person name="Martens C.A."/>
            <person name="Bruno D.P."/>
            <person name="Barbian K.D."/>
            <person name="Ricklefs S.M."/>
            <person name="Hernandez M.M."/>
            <person name="Narla N.P."/>
            <person name="Patel R.B."/>
            <person name="Porcella S.F."/>
            <person name="Nash T.E."/>
        </authorList>
    </citation>
    <scope>NUCLEOTIDE SEQUENCE [LARGE SCALE GENOMIC DNA]</scope>
    <source>
        <strain evidence="7 8">DH</strain>
    </source>
</reference>
<dbReference type="EMBL" id="AHGT01000017">
    <property type="protein sequence ID" value="ESU38087.1"/>
    <property type="molecule type" value="Genomic_DNA"/>
</dbReference>
<dbReference type="CDD" id="cd05479">
    <property type="entry name" value="RP_DDI"/>
    <property type="match status" value="1"/>
</dbReference>
<protein>
    <submittedName>
        <fullName evidence="7">DNA damage inducible retropepsin-like domain protein</fullName>
    </submittedName>
</protein>
<feature type="compositionally biased region" description="Basic residues" evidence="5">
    <location>
        <begin position="25"/>
        <end position="38"/>
    </location>
</feature>
<proteinExistence type="inferred from homology"/>
<dbReference type="VEuPathDB" id="GiardiaDB:DHA2_7718"/>
<dbReference type="GO" id="GO:0006508">
    <property type="term" value="P:proteolysis"/>
    <property type="evidence" value="ECO:0007669"/>
    <property type="project" value="UniProtKB-KW"/>
</dbReference>
<comment type="similarity">
    <text evidence="1">Belongs to the DDI1 family.</text>
</comment>
<sequence>MQTRPAASSRAAGPPRRMTPSSPTPRRRRSTSPRHSRSKWCSEFPSLSYFSDTAMAPPALLYHVRLAENVAVEALVDVRARAGQLLAHLASEYGFAPPGPGAALWFKGRVLRDETVLSSIPEKSTLLYSISGDTSAQEQTGVPEQVYQDLIEINKYYPGLLVNAVPSLYIRVSINGTPVVCVIDTGAEFNSMGRKTARACGLEGHIDTRYAGRAIGVGSTRMLGRIHICLMQCGDIFLPMNFAVLDSVCDTLIGMSALSMYRAMIDLSSFSMTFGGASIPLLTNQEIEEYHQEHDT</sequence>
<dbReference type="VEuPathDB" id="GiardiaDB:QR46_0019"/>
<dbReference type="InterPro" id="IPR021109">
    <property type="entry name" value="Peptidase_aspartic_dom_sf"/>
</dbReference>
<dbReference type="GO" id="GO:0004190">
    <property type="term" value="F:aspartic-type endopeptidase activity"/>
    <property type="evidence" value="ECO:0007669"/>
    <property type="project" value="UniProtKB-KW"/>
</dbReference>
<evidence type="ECO:0000256" key="4">
    <source>
        <dbReference type="ARBA" id="ARBA00022801"/>
    </source>
</evidence>